<dbReference type="Proteomes" id="UP001419268">
    <property type="component" value="Unassembled WGS sequence"/>
</dbReference>
<evidence type="ECO:0000313" key="1">
    <source>
        <dbReference type="EMBL" id="KAK9104387.1"/>
    </source>
</evidence>
<name>A0AAP0F8L5_9MAGN</name>
<organism evidence="1 2">
    <name type="scientific">Stephania cephalantha</name>
    <dbReference type="NCBI Taxonomy" id="152367"/>
    <lineage>
        <taxon>Eukaryota</taxon>
        <taxon>Viridiplantae</taxon>
        <taxon>Streptophyta</taxon>
        <taxon>Embryophyta</taxon>
        <taxon>Tracheophyta</taxon>
        <taxon>Spermatophyta</taxon>
        <taxon>Magnoliopsida</taxon>
        <taxon>Ranunculales</taxon>
        <taxon>Menispermaceae</taxon>
        <taxon>Menispermoideae</taxon>
        <taxon>Cissampelideae</taxon>
        <taxon>Stephania</taxon>
    </lineage>
</organism>
<dbReference type="AlphaFoldDB" id="A0AAP0F8L5"/>
<reference evidence="1 2" key="1">
    <citation type="submission" date="2024-01" db="EMBL/GenBank/DDBJ databases">
        <title>Genome assemblies of Stephania.</title>
        <authorList>
            <person name="Yang L."/>
        </authorList>
    </citation>
    <scope>NUCLEOTIDE SEQUENCE [LARGE SCALE GENOMIC DNA]</scope>
    <source>
        <strain evidence="1">JXDWG</strain>
        <tissue evidence="1">Leaf</tissue>
    </source>
</reference>
<dbReference type="EMBL" id="JBBNAG010000009">
    <property type="protein sequence ID" value="KAK9104387.1"/>
    <property type="molecule type" value="Genomic_DNA"/>
</dbReference>
<evidence type="ECO:0000313" key="2">
    <source>
        <dbReference type="Proteomes" id="UP001419268"/>
    </source>
</evidence>
<gene>
    <name evidence="1" type="ORF">Scep_021231</name>
</gene>
<protein>
    <submittedName>
        <fullName evidence="1">Uncharacterized protein</fullName>
    </submittedName>
</protein>
<comment type="caution">
    <text evidence="1">The sequence shown here is derived from an EMBL/GenBank/DDBJ whole genome shotgun (WGS) entry which is preliminary data.</text>
</comment>
<keyword evidence="2" id="KW-1185">Reference proteome</keyword>
<proteinExistence type="predicted"/>
<accession>A0AAP0F8L5</accession>
<sequence length="81" mass="9371">MTFVSPSSLHHRLQLSLSYSSSTNFFIDLISLYSSVGSWLQLTNQARCVKVLIKPSYDEKSFIRTKNIVYKELHFLVQQSI</sequence>